<evidence type="ECO:0000313" key="1">
    <source>
        <dbReference type="EMBL" id="GFO70384.1"/>
    </source>
</evidence>
<dbReference type="SUPFAM" id="SSF81301">
    <property type="entry name" value="Nucleotidyltransferase"/>
    <property type="match status" value="1"/>
</dbReference>
<name>A0A6V8NEZ7_9BACT</name>
<comment type="caution">
    <text evidence="1">The sequence shown here is derived from an EMBL/GenBank/DDBJ whole genome shotgun (WGS) entry which is preliminary data.</text>
</comment>
<keyword evidence="2" id="KW-1185">Reference proteome</keyword>
<dbReference type="Gene3D" id="3.30.460.40">
    <property type="match status" value="1"/>
</dbReference>
<dbReference type="EMBL" id="BLXZ01000009">
    <property type="protein sequence ID" value="GFO70384.1"/>
    <property type="molecule type" value="Genomic_DNA"/>
</dbReference>
<evidence type="ECO:0008006" key="3">
    <source>
        <dbReference type="Google" id="ProtNLM"/>
    </source>
</evidence>
<accession>A0A6V8NEZ7</accession>
<protein>
    <recommendedName>
        <fullName evidence="3">Nucleotidyltransferase</fullName>
    </recommendedName>
</protein>
<dbReference type="Proteomes" id="UP000587586">
    <property type="component" value="Unassembled WGS sequence"/>
</dbReference>
<organism evidence="1 2">
    <name type="scientific">Geomonas limicola</name>
    <dbReference type="NCBI Taxonomy" id="2740186"/>
    <lineage>
        <taxon>Bacteria</taxon>
        <taxon>Pseudomonadati</taxon>
        <taxon>Thermodesulfobacteriota</taxon>
        <taxon>Desulfuromonadia</taxon>
        <taxon>Geobacterales</taxon>
        <taxon>Geobacteraceae</taxon>
        <taxon>Geomonas</taxon>
    </lineage>
</organism>
<reference evidence="2" key="1">
    <citation type="submission" date="2020-06" db="EMBL/GenBank/DDBJ databases">
        <title>Draft genomic sequecing of Geomonas sp. Red745.</title>
        <authorList>
            <person name="Itoh H."/>
            <person name="Xu Z.X."/>
            <person name="Ushijima N."/>
            <person name="Masuda Y."/>
            <person name="Shiratori Y."/>
            <person name="Senoo K."/>
        </authorList>
    </citation>
    <scope>NUCLEOTIDE SEQUENCE [LARGE SCALE GENOMIC DNA]</scope>
    <source>
        <strain evidence="2">Red745</strain>
    </source>
</reference>
<proteinExistence type="predicted"/>
<dbReference type="RefSeq" id="WP_183362991.1">
    <property type="nucleotide sequence ID" value="NZ_BLXZ01000009.1"/>
</dbReference>
<gene>
    <name evidence="1" type="ORF">GMLC_39630</name>
</gene>
<dbReference type="AlphaFoldDB" id="A0A6V8NEZ7"/>
<evidence type="ECO:0000313" key="2">
    <source>
        <dbReference type="Proteomes" id="UP000587586"/>
    </source>
</evidence>
<dbReference type="InterPro" id="IPR043519">
    <property type="entry name" value="NT_sf"/>
</dbReference>
<sequence>MRTTAGVTRASEIFTDLVPPEQWAVYAGFMAEAVKSDIPFAVGGGLAISAYTGCARNTKDLDLFILEKDSQHAIQITKALGLEEYLEVPYDPTWSYRSSRGGYILDFLWRMLNGRSSVTPHWLSAGWELEVRGVRFRLLPVEELIWSKLYIVRRDRSDWPDLLSLLYRHGPELDWEHLLADLEADTLVLGGVVNLFRWLCPGVANRFPELVWARLGLTPPEPDERPIDRNRVALFKAEQLFCEDQP</sequence>